<comment type="similarity">
    <text evidence="18">Belongs to the peroxidase family. Classical plant (class III) peroxidase subfamily.</text>
</comment>
<dbReference type="Gene3D" id="1.10.420.10">
    <property type="entry name" value="Peroxidase, domain 2"/>
    <property type="match status" value="1"/>
</dbReference>
<feature type="site" description="Transition state stabilizer" evidence="16">
    <location>
        <position position="56"/>
    </location>
</feature>
<evidence type="ECO:0000256" key="6">
    <source>
        <dbReference type="ARBA" id="ARBA00022723"/>
    </source>
</evidence>
<evidence type="ECO:0000256" key="9">
    <source>
        <dbReference type="ARBA" id="ARBA00023004"/>
    </source>
</evidence>
<sequence length="321" mass="35473">MAWPLLLLLFSSLTFSHAQLTLDYYAKTCPQFDAIVRDITQQKQMQFPTTAAATLRVFFHDCAVDGCDASILIKPTAFNKPELEYDINQSLAGDAFDLITRIKTALELACPGVVSCADILATATRNLVVQTGGPHYKVPLGRKDSLVSNVSNVEAHLTRANATVDLMIKKFQPMDIDVKDMVVLIGGGHTIGFVHCKEFANRIFPTPDPTMNPILVERLRTMCANYTNNKDMAAFLDVISPGNFDNVLFKNLMKGIGVLGSDQLLYNDTRTRPFVELYAKDSNAFATDFAVAMEKLSVYQVKIGNQGEVRKRCDAVNNAHP</sequence>
<dbReference type="Proteomes" id="UP000790787">
    <property type="component" value="Chromosome 15"/>
</dbReference>
<dbReference type="RefSeq" id="XP_016443664.1">
    <property type="nucleotide sequence ID" value="XM_016588178.1"/>
</dbReference>
<feature type="disulfide bond" evidence="17">
    <location>
        <begin position="29"/>
        <end position="110"/>
    </location>
</feature>
<dbReference type="PROSITE" id="PS00436">
    <property type="entry name" value="PEROXIDASE_2"/>
    <property type="match status" value="1"/>
</dbReference>
<dbReference type="GeneID" id="107769001"/>
<dbReference type="GO" id="GO:0005576">
    <property type="term" value="C:extracellular region"/>
    <property type="evidence" value="ECO:0007669"/>
    <property type="project" value="UniProtKB-SubCell"/>
</dbReference>
<proteinExistence type="inferred from homology"/>
<evidence type="ECO:0000259" key="19">
    <source>
        <dbReference type="PROSITE" id="PS50873"/>
    </source>
</evidence>
<feature type="chain" id="PRO_5010006979" description="Peroxidase" evidence="18">
    <location>
        <begin position="19"/>
        <end position="321"/>
    </location>
</feature>
<feature type="disulfide bond" evidence="17">
    <location>
        <begin position="196"/>
        <end position="223"/>
    </location>
</feature>
<dbReference type="SMR" id="A0A1S3XUW1"/>
<keyword evidence="6 15" id="KW-0479">Metal-binding</keyword>
<evidence type="ECO:0000256" key="1">
    <source>
        <dbReference type="ARBA" id="ARBA00000189"/>
    </source>
</evidence>
<evidence type="ECO:0000256" key="2">
    <source>
        <dbReference type="ARBA" id="ARBA00002322"/>
    </source>
</evidence>
<dbReference type="InterPro" id="IPR010255">
    <property type="entry name" value="Haem_peroxidase_sf"/>
</dbReference>
<feature type="binding site" evidence="15">
    <location>
        <position position="66"/>
    </location>
    <ligand>
        <name>Ca(2+)</name>
        <dbReference type="ChEBI" id="CHEBI:29108"/>
        <label>1</label>
    </ligand>
</feature>
<dbReference type="FunFam" id="1.10.420.10:FF:000001">
    <property type="entry name" value="Peroxidase"/>
    <property type="match status" value="1"/>
</dbReference>
<feature type="binding site" evidence="15">
    <location>
        <position position="245"/>
    </location>
    <ligand>
        <name>Ca(2+)</name>
        <dbReference type="ChEBI" id="CHEBI:29108"/>
        <label>2</label>
    </ligand>
</feature>
<feature type="binding site" evidence="15">
    <location>
        <position position="68"/>
    </location>
    <ligand>
        <name>Ca(2+)</name>
        <dbReference type="ChEBI" id="CHEBI:29108"/>
        <label>1</label>
    </ligand>
</feature>
<keyword evidence="10 17" id="KW-1015">Disulfide bond</keyword>
<dbReference type="FunFam" id="1.10.520.10:FF:000008">
    <property type="entry name" value="Peroxidase"/>
    <property type="match status" value="1"/>
</dbReference>
<organism evidence="20 21">
    <name type="scientific">Nicotiana tabacum</name>
    <name type="common">Common tobacco</name>
    <dbReference type="NCBI Taxonomy" id="4097"/>
    <lineage>
        <taxon>Eukaryota</taxon>
        <taxon>Viridiplantae</taxon>
        <taxon>Streptophyta</taxon>
        <taxon>Embryophyta</taxon>
        <taxon>Tracheophyta</taxon>
        <taxon>Spermatophyta</taxon>
        <taxon>Magnoliopsida</taxon>
        <taxon>eudicotyledons</taxon>
        <taxon>Gunneridae</taxon>
        <taxon>Pentapetalae</taxon>
        <taxon>asterids</taxon>
        <taxon>lamiids</taxon>
        <taxon>Solanales</taxon>
        <taxon>Solanaceae</taxon>
        <taxon>Nicotianoideae</taxon>
        <taxon>Nicotianeae</taxon>
        <taxon>Nicotiana</taxon>
    </lineage>
</organism>
<keyword evidence="11" id="KW-0325">Glycoprotein</keyword>
<evidence type="ECO:0000256" key="15">
    <source>
        <dbReference type="PIRSR" id="PIRSR600823-3"/>
    </source>
</evidence>
<comment type="cofactor">
    <cofactor evidence="15 18">
        <name>heme b</name>
        <dbReference type="ChEBI" id="CHEBI:60344"/>
    </cofactor>
    <text evidence="15 18">Binds 1 heme b (iron(II)-protoporphyrin IX) group per subunit.</text>
</comment>
<dbReference type="STRING" id="4097.A0A1S3XUW1"/>
<reference evidence="20" key="1">
    <citation type="journal article" date="2014" name="Nat. Commun.">
        <title>The tobacco genome sequence and its comparison with those of tomato and potato.</title>
        <authorList>
            <person name="Sierro N."/>
            <person name="Battey J.N."/>
            <person name="Ouadi S."/>
            <person name="Bakaher N."/>
            <person name="Bovet L."/>
            <person name="Willig A."/>
            <person name="Goepfert S."/>
            <person name="Peitsch M.C."/>
            <person name="Ivanov N.V."/>
        </authorList>
    </citation>
    <scope>NUCLEOTIDE SEQUENCE [LARGE SCALE GENOMIC DNA]</scope>
</reference>
<dbReference type="SUPFAM" id="SSF48113">
    <property type="entry name" value="Heme-dependent peroxidases"/>
    <property type="match status" value="1"/>
</dbReference>
<dbReference type="OrthoDB" id="2113341at2759"/>
<feature type="active site" description="Proton acceptor" evidence="14">
    <location>
        <position position="60"/>
    </location>
</feature>
<dbReference type="AlphaFoldDB" id="A0A1S3XUW1"/>
<dbReference type="Gene3D" id="1.10.520.10">
    <property type="match status" value="1"/>
</dbReference>
<dbReference type="CDD" id="cd00693">
    <property type="entry name" value="secretory_peroxidase"/>
    <property type="match status" value="1"/>
</dbReference>
<reference evidence="21" key="2">
    <citation type="submission" date="2025-08" db="UniProtKB">
        <authorList>
            <consortium name="RefSeq"/>
        </authorList>
    </citation>
    <scope>IDENTIFICATION</scope>
    <source>
        <tissue evidence="21">Leaf</tissue>
    </source>
</reference>
<comment type="function">
    <text evidence="2">Removal of H(2)O(2), oxidation of toxic reductants, biosynthesis and degradation of lignin, suberization, auxin catabolism, response to environmental stresses such as wounding, pathogen attack and oxidative stress. These functions might be dependent on each isozyme/isoform in each plant tissue.</text>
</comment>
<evidence type="ECO:0000256" key="4">
    <source>
        <dbReference type="ARBA" id="ARBA00022559"/>
    </source>
</evidence>
<dbReference type="InterPro" id="IPR000823">
    <property type="entry name" value="Peroxidase_pln"/>
</dbReference>
<comment type="subcellular location">
    <subcellularLocation>
        <location evidence="18">Secreted</location>
    </subcellularLocation>
</comment>
<evidence type="ECO:0000256" key="7">
    <source>
        <dbReference type="ARBA" id="ARBA00022837"/>
    </source>
</evidence>
<evidence type="ECO:0000256" key="14">
    <source>
        <dbReference type="PIRSR" id="PIRSR600823-1"/>
    </source>
</evidence>
<dbReference type="KEGG" id="nta:107769001"/>
<keyword evidence="7 15" id="KW-0106">Calcium</keyword>
<feature type="disulfide bond" evidence="17">
    <location>
        <begin position="62"/>
        <end position="67"/>
    </location>
</feature>
<dbReference type="PRINTS" id="PR00458">
    <property type="entry name" value="PEROXIDASE"/>
</dbReference>
<dbReference type="PANTHER" id="PTHR31517:SF53">
    <property type="entry name" value="PEROXIDASE"/>
    <property type="match status" value="1"/>
</dbReference>
<dbReference type="PaxDb" id="4097-A0A1S3XUW1"/>
<keyword evidence="18" id="KW-0732">Signal</keyword>
<feature type="binding site" description="axial binding residue" evidence="15">
    <location>
        <position position="189"/>
    </location>
    <ligand>
        <name>heme b</name>
        <dbReference type="ChEBI" id="CHEBI:60344"/>
    </ligand>
    <ligandPart>
        <name>Fe</name>
        <dbReference type="ChEBI" id="CHEBI:18248"/>
    </ligandPart>
</feature>
<dbReference type="GO" id="GO:0042744">
    <property type="term" value="P:hydrogen peroxide catabolic process"/>
    <property type="evidence" value="ECO:0007669"/>
    <property type="project" value="UniProtKB-KW"/>
</dbReference>
<evidence type="ECO:0000313" key="20">
    <source>
        <dbReference type="Proteomes" id="UP000790787"/>
    </source>
</evidence>
<feature type="domain" description="Plant heme peroxidase family profile" evidence="19">
    <location>
        <begin position="19"/>
        <end position="317"/>
    </location>
</feature>
<feature type="binding site" evidence="15">
    <location>
        <position position="61"/>
    </location>
    <ligand>
        <name>Ca(2+)</name>
        <dbReference type="ChEBI" id="CHEBI:29108"/>
        <label>1</label>
    </ligand>
</feature>
<accession>A0A1S3XUW1</accession>
<dbReference type="InterPro" id="IPR019794">
    <property type="entry name" value="Peroxidases_AS"/>
</dbReference>
<evidence type="ECO:0000256" key="17">
    <source>
        <dbReference type="PIRSR" id="PIRSR600823-5"/>
    </source>
</evidence>
<name>A0A1S3XUW1_TOBAC</name>
<keyword evidence="4 18" id="KW-0575">Peroxidase</keyword>
<dbReference type="RefSeq" id="XP_016443664.1">
    <property type="nucleotide sequence ID" value="XM_016588178.2"/>
</dbReference>
<dbReference type="GO" id="GO:0046872">
    <property type="term" value="F:metal ion binding"/>
    <property type="evidence" value="ECO:0007669"/>
    <property type="project" value="UniProtKB-UniRule"/>
</dbReference>
<feature type="binding site" evidence="15">
    <location>
        <position position="237"/>
    </location>
    <ligand>
        <name>Ca(2+)</name>
        <dbReference type="ChEBI" id="CHEBI:29108"/>
        <label>2</label>
    </ligand>
</feature>
<dbReference type="OMA" id="TKDYYQE"/>
<keyword evidence="9 15" id="KW-0408">Iron</keyword>
<evidence type="ECO:0000256" key="11">
    <source>
        <dbReference type="ARBA" id="ARBA00023180"/>
    </source>
</evidence>
<protein>
    <recommendedName>
        <fullName evidence="18">Peroxidase</fullName>
        <ecNumber evidence="18">1.11.1.7</ecNumber>
    </recommendedName>
</protein>
<keyword evidence="3 18" id="KW-0964">Secreted</keyword>
<evidence type="ECO:0000256" key="18">
    <source>
        <dbReference type="RuleBase" id="RU362060"/>
    </source>
</evidence>
<evidence type="ECO:0000313" key="21">
    <source>
        <dbReference type="RefSeq" id="XP_016443664.1"/>
    </source>
</evidence>
<evidence type="ECO:0000256" key="13">
    <source>
        <dbReference type="ARBA" id="ARBA00055785"/>
    </source>
</evidence>
<dbReference type="GO" id="GO:0020037">
    <property type="term" value="F:heme binding"/>
    <property type="evidence" value="ECO:0007669"/>
    <property type="project" value="UniProtKB-UniRule"/>
</dbReference>
<comment type="catalytic activity">
    <reaction evidence="1 18">
        <text>2 a phenolic donor + H2O2 = 2 a phenolic radical donor + 2 H2O</text>
        <dbReference type="Rhea" id="RHEA:56136"/>
        <dbReference type="ChEBI" id="CHEBI:15377"/>
        <dbReference type="ChEBI" id="CHEBI:16240"/>
        <dbReference type="ChEBI" id="CHEBI:139520"/>
        <dbReference type="ChEBI" id="CHEBI:139521"/>
        <dbReference type="EC" id="1.11.1.7"/>
    </reaction>
</comment>
<dbReference type="Pfam" id="PF00141">
    <property type="entry name" value="peroxidase"/>
    <property type="match status" value="1"/>
</dbReference>
<comment type="cofactor">
    <cofactor evidence="15 18">
        <name>Ca(2+)</name>
        <dbReference type="ChEBI" id="CHEBI:29108"/>
    </cofactor>
    <text evidence="15 18">Binds 2 calcium ions per subunit.</text>
</comment>
<feature type="binding site" evidence="15">
    <location>
        <position position="82"/>
    </location>
    <ligand>
        <name>Ca(2+)</name>
        <dbReference type="ChEBI" id="CHEBI:29108"/>
        <label>1</label>
    </ligand>
</feature>
<evidence type="ECO:0000256" key="8">
    <source>
        <dbReference type="ARBA" id="ARBA00023002"/>
    </source>
</evidence>
<dbReference type="PANTHER" id="PTHR31517">
    <property type="match status" value="1"/>
</dbReference>
<feature type="binding site" evidence="15">
    <location>
        <position position="70"/>
    </location>
    <ligand>
        <name>Ca(2+)</name>
        <dbReference type="ChEBI" id="CHEBI:29108"/>
        <label>1</label>
    </ligand>
</feature>
<keyword evidence="20" id="KW-1185">Reference proteome</keyword>
<evidence type="ECO:0000256" key="3">
    <source>
        <dbReference type="ARBA" id="ARBA00022525"/>
    </source>
</evidence>
<feature type="signal peptide" evidence="18">
    <location>
        <begin position="1"/>
        <end position="18"/>
    </location>
</feature>
<keyword evidence="8 18" id="KW-0560">Oxidoreductase</keyword>
<feature type="disulfide bond" evidence="17">
    <location>
        <begin position="116"/>
        <end position="313"/>
    </location>
</feature>
<dbReference type="InterPro" id="IPR002016">
    <property type="entry name" value="Haem_peroxidase"/>
</dbReference>
<evidence type="ECO:0000256" key="10">
    <source>
        <dbReference type="ARBA" id="ARBA00023157"/>
    </source>
</evidence>
<evidence type="ECO:0000256" key="16">
    <source>
        <dbReference type="PIRSR" id="PIRSR600823-4"/>
    </source>
</evidence>
<feature type="binding site" evidence="15">
    <location>
        <position position="64"/>
    </location>
    <ligand>
        <name>Ca(2+)</name>
        <dbReference type="ChEBI" id="CHEBI:29108"/>
        <label>1</label>
    </ligand>
</feature>
<dbReference type="GO" id="GO:0140825">
    <property type="term" value="F:lactoperoxidase activity"/>
    <property type="evidence" value="ECO:0007669"/>
    <property type="project" value="UniProtKB-EC"/>
</dbReference>
<gene>
    <name evidence="21" type="primary">LOC107769001</name>
</gene>
<dbReference type="GO" id="GO:0006979">
    <property type="term" value="P:response to oxidative stress"/>
    <property type="evidence" value="ECO:0007669"/>
    <property type="project" value="UniProtKB-UniRule"/>
</dbReference>
<dbReference type="EC" id="1.11.1.7" evidence="18"/>
<evidence type="ECO:0000256" key="12">
    <source>
        <dbReference type="ARBA" id="ARBA00023324"/>
    </source>
</evidence>
<comment type="function">
    <text evidence="13">Plays an integral role in secondary cell wall biosynthesis by the polymerization of cinnamyl alcohols into lignin and by forming rigid cross-links between cellulose, pectin, hydroxy-proline-rich glycoproteins, and lignin.</text>
</comment>
<evidence type="ECO:0000256" key="5">
    <source>
        <dbReference type="ARBA" id="ARBA00022617"/>
    </source>
</evidence>
<feature type="binding site" evidence="15">
    <location>
        <position position="190"/>
    </location>
    <ligand>
        <name>Ca(2+)</name>
        <dbReference type="ChEBI" id="CHEBI:29108"/>
        <label>2</label>
    </ligand>
</feature>
<keyword evidence="5 18" id="KW-0349">Heme</keyword>
<dbReference type="PRINTS" id="PR00461">
    <property type="entry name" value="PLPEROXIDASE"/>
</dbReference>
<dbReference type="PROSITE" id="PS50873">
    <property type="entry name" value="PEROXIDASE_4"/>
    <property type="match status" value="1"/>
</dbReference>
<dbReference type="InterPro" id="IPR033905">
    <property type="entry name" value="Secretory_peroxidase"/>
</dbReference>
<keyword evidence="12 18" id="KW-0376">Hydrogen peroxide</keyword>